<dbReference type="NCBIfam" id="TIGR00756">
    <property type="entry name" value="PPR"/>
    <property type="match status" value="4"/>
</dbReference>
<evidence type="ECO:0000313" key="6">
    <source>
        <dbReference type="Proteomes" id="UP001465755"/>
    </source>
</evidence>
<feature type="repeat" description="PPR" evidence="3">
    <location>
        <begin position="290"/>
        <end position="324"/>
    </location>
</feature>
<dbReference type="Gene3D" id="1.25.40.10">
    <property type="entry name" value="Tetratricopeptide repeat domain"/>
    <property type="match status" value="5"/>
</dbReference>
<dbReference type="InterPro" id="IPR011990">
    <property type="entry name" value="TPR-like_helical_dom_sf"/>
</dbReference>
<name>A0AAW1NYE4_9CHLO</name>
<evidence type="ECO:0000259" key="4">
    <source>
        <dbReference type="Pfam" id="PF17177"/>
    </source>
</evidence>
<dbReference type="EMBL" id="JALJOQ010000074">
    <property type="protein sequence ID" value="KAK9801931.1"/>
    <property type="molecule type" value="Genomic_DNA"/>
</dbReference>
<dbReference type="AlphaFoldDB" id="A0AAW1NYE4"/>
<feature type="repeat" description="PPR" evidence="3">
    <location>
        <begin position="220"/>
        <end position="254"/>
    </location>
</feature>
<evidence type="ECO:0000256" key="1">
    <source>
        <dbReference type="ARBA" id="ARBA00007626"/>
    </source>
</evidence>
<dbReference type="Pfam" id="PF13041">
    <property type="entry name" value="PPR_2"/>
    <property type="match status" value="2"/>
</dbReference>
<feature type="repeat" description="PPR" evidence="3">
    <location>
        <begin position="255"/>
        <end position="289"/>
    </location>
</feature>
<reference evidence="5 6" key="1">
    <citation type="journal article" date="2024" name="Nat. Commun.">
        <title>Phylogenomics reveals the evolutionary origins of lichenization in chlorophyte algae.</title>
        <authorList>
            <person name="Puginier C."/>
            <person name="Libourel C."/>
            <person name="Otte J."/>
            <person name="Skaloud P."/>
            <person name="Haon M."/>
            <person name="Grisel S."/>
            <person name="Petersen M."/>
            <person name="Berrin J.G."/>
            <person name="Delaux P.M."/>
            <person name="Dal Grande F."/>
            <person name="Keller J."/>
        </authorList>
    </citation>
    <scope>NUCLEOTIDE SEQUENCE [LARGE SCALE GENOMIC DNA]</scope>
    <source>
        <strain evidence="5 6">SAG 2036</strain>
    </source>
</reference>
<comment type="similarity">
    <text evidence="1">Belongs to the PPR family. P subfamily.</text>
</comment>
<organism evidence="5 6">
    <name type="scientific">Symbiochloris irregularis</name>
    <dbReference type="NCBI Taxonomy" id="706552"/>
    <lineage>
        <taxon>Eukaryota</taxon>
        <taxon>Viridiplantae</taxon>
        <taxon>Chlorophyta</taxon>
        <taxon>core chlorophytes</taxon>
        <taxon>Trebouxiophyceae</taxon>
        <taxon>Trebouxiales</taxon>
        <taxon>Trebouxiaceae</taxon>
        <taxon>Symbiochloris</taxon>
    </lineage>
</organism>
<evidence type="ECO:0000313" key="5">
    <source>
        <dbReference type="EMBL" id="KAK9801931.1"/>
    </source>
</evidence>
<feature type="repeat" description="PPR" evidence="3">
    <location>
        <begin position="47"/>
        <end position="81"/>
    </location>
</feature>
<accession>A0AAW1NYE4</accession>
<comment type="caution">
    <text evidence="5">The sequence shown here is derived from an EMBL/GenBank/DDBJ whole genome shotgun (WGS) entry which is preliminary data.</text>
</comment>
<dbReference type="PANTHER" id="PTHR47447:SF17">
    <property type="entry name" value="OS12G0638900 PROTEIN"/>
    <property type="match status" value="1"/>
</dbReference>
<evidence type="ECO:0000256" key="3">
    <source>
        <dbReference type="PROSITE-ProRule" id="PRU00708"/>
    </source>
</evidence>
<dbReference type="PANTHER" id="PTHR47447">
    <property type="entry name" value="OS03G0856100 PROTEIN"/>
    <property type="match status" value="1"/>
</dbReference>
<dbReference type="Proteomes" id="UP001465755">
    <property type="component" value="Unassembled WGS sequence"/>
</dbReference>
<protein>
    <recommendedName>
        <fullName evidence="4">PROP1-like PPR domain-containing protein</fullName>
    </recommendedName>
</protein>
<dbReference type="Pfam" id="PF17177">
    <property type="entry name" value="PPR_long"/>
    <property type="match status" value="1"/>
</dbReference>
<keyword evidence="2" id="KW-0677">Repeat</keyword>
<dbReference type="SUPFAM" id="SSF81901">
    <property type="entry name" value="HCP-like"/>
    <property type="match status" value="1"/>
</dbReference>
<proteinExistence type="inferred from homology"/>
<dbReference type="PROSITE" id="PS51375">
    <property type="entry name" value="PPR"/>
    <property type="match status" value="4"/>
</dbReference>
<sequence length="772" mass="85388">MLPFSRLAKLLASRLTRTQLQAYSRCQDPQAAFQVLEDMLRLGIRPEVRTYNALIQAAGKHHMQDKARGFYGQLLSEGLHPEAHTFSLLFQAFCSRPHRAGAWLLQVADSMPRYGVPASDYTIVGLLNAVRQASLNRSQVVRVAQMITVWLKQHSWNGTSYAAMLCFCADHYEVGAGLVRSIWDSAQQAEVFWHHLPPAPTPSARLAEHPSGTRRGHGDPIISYSALVHAYCKCGFLDEAVAVYKSIRSKGAVPTLRTFNILISGYAQAGKTKEAFAVFEDMQQQGMVPDAVTYGALMHACAVSGSLRQAASIFDKLEAQGLQPSAEIYTAYIDAHIKAHHVARSATSLQRAFEVYDEMRQRNIEPTAVTFSCLLPACRELGDADKAFELYRQSCALGLKDNSAILDQLIQVCATTNRLDEGLDLVKQLQSSHGHDASAMGLDTLTRALAGTSVDRALRMLSLLRTRGAQPSHATLLRLMVASAKDGRPLEARRLYWELRRQGAEASSNAGSEVILALCHASAALHALKIFDDMMPASGADAASQSQADLAWEQLCPQSEADLGADHHIDLHSAEAISVPGRIQVVPEAQDLNSVLTNELENWVSAKGSRGRQPSRHAGKKPHADAMAELVHALVSEGELRLAMRVYSAMRLRGSRGVRTVRTCQHMWQSLIEACCRANRIHDALKVFDDWKAFSQRQMASQALNPTPVRLSNVTLAFLEARCKEGPYAWRVYDVCAEMRQQAEFRRQAHLAHPRKASHHFYEDESKKASSW</sequence>
<keyword evidence="6" id="KW-1185">Reference proteome</keyword>
<evidence type="ECO:0000256" key="2">
    <source>
        <dbReference type="ARBA" id="ARBA00022737"/>
    </source>
</evidence>
<dbReference type="InterPro" id="IPR033443">
    <property type="entry name" value="PROP1-like_PPR_dom"/>
</dbReference>
<dbReference type="Pfam" id="PF01535">
    <property type="entry name" value="PPR"/>
    <property type="match status" value="3"/>
</dbReference>
<dbReference type="InterPro" id="IPR002885">
    <property type="entry name" value="PPR_rpt"/>
</dbReference>
<gene>
    <name evidence="5" type="ORF">WJX73_006839</name>
</gene>
<feature type="domain" description="PROP1-like PPR" evidence="4">
    <location>
        <begin position="348"/>
        <end position="488"/>
    </location>
</feature>